<evidence type="ECO:0000256" key="9">
    <source>
        <dbReference type="ARBA" id="ARBA00023180"/>
    </source>
</evidence>
<keyword evidence="6" id="KW-0297">G-protein coupled receptor</keyword>
<dbReference type="PANTHER" id="PTHR32546">
    <property type="entry name" value="G-PROTEIN COUPLED RECEPTOR 158-RELATED"/>
    <property type="match status" value="1"/>
</dbReference>
<dbReference type="PANTHER" id="PTHR32546:SF29">
    <property type="entry name" value="G-PROTEIN COUPLED RECEPTORS FAMILY 3 PROFILE DOMAIN-CONTAINING PROTEIN"/>
    <property type="match status" value="1"/>
</dbReference>
<evidence type="ECO:0000256" key="5">
    <source>
        <dbReference type="ARBA" id="ARBA00022989"/>
    </source>
</evidence>
<evidence type="ECO:0000256" key="3">
    <source>
        <dbReference type="ARBA" id="ARBA00022475"/>
    </source>
</evidence>
<evidence type="ECO:0000256" key="6">
    <source>
        <dbReference type="ARBA" id="ARBA00023040"/>
    </source>
</evidence>
<evidence type="ECO:0000259" key="12">
    <source>
        <dbReference type="PROSITE" id="PS50259"/>
    </source>
</evidence>
<comment type="subcellular location">
    <subcellularLocation>
        <location evidence="1">Cell membrane</location>
        <topology evidence="1">Multi-pass membrane protein</topology>
    </subcellularLocation>
</comment>
<feature type="transmembrane region" description="Helical" evidence="11">
    <location>
        <begin position="231"/>
        <end position="250"/>
    </location>
</feature>
<feature type="transmembrane region" description="Helical" evidence="11">
    <location>
        <begin position="183"/>
        <end position="204"/>
    </location>
</feature>
<dbReference type="GeneID" id="100166910"/>
<dbReference type="InterPro" id="IPR043458">
    <property type="entry name" value="GPR158/179"/>
</dbReference>
<proteinExistence type="inferred from homology"/>
<keyword evidence="14" id="KW-1185">Reference proteome</keyword>
<keyword evidence="10" id="KW-0807">Transducer</keyword>
<feature type="transmembrane region" description="Helical" evidence="11">
    <location>
        <begin position="295"/>
        <end position="314"/>
    </location>
</feature>
<evidence type="ECO:0000256" key="11">
    <source>
        <dbReference type="SAM" id="Phobius"/>
    </source>
</evidence>
<dbReference type="PRINTS" id="PR00248">
    <property type="entry name" value="GPCRMGR"/>
</dbReference>
<protein>
    <recommendedName>
        <fullName evidence="12">G-protein coupled receptors family 3 profile domain-containing protein</fullName>
    </recommendedName>
</protein>
<evidence type="ECO:0000256" key="1">
    <source>
        <dbReference type="ARBA" id="ARBA00004651"/>
    </source>
</evidence>
<dbReference type="CDD" id="cd15293">
    <property type="entry name" value="7tmC_GPR158-like"/>
    <property type="match status" value="1"/>
</dbReference>
<dbReference type="GO" id="GO:0004930">
    <property type="term" value="F:G protein-coupled receptor activity"/>
    <property type="evidence" value="ECO:0007669"/>
    <property type="project" value="UniProtKB-KW"/>
</dbReference>
<dbReference type="RefSeq" id="XP_016660159.1">
    <property type="nucleotide sequence ID" value="XM_016804670.1"/>
</dbReference>
<dbReference type="PROSITE" id="PS50259">
    <property type="entry name" value="G_PROTEIN_RECEP_F3_4"/>
    <property type="match status" value="1"/>
</dbReference>
<keyword evidence="3" id="KW-1003">Cell membrane</keyword>
<reference evidence="13" key="2">
    <citation type="submission" date="2022-06" db="UniProtKB">
        <authorList>
            <consortium name="EnsemblMetazoa"/>
        </authorList>
    </citation>
    <scope>IDENTIFICATION</scope>
</reference>
<dbReference type="GO" id="GO:0005886">
    <property type="term" value="C:plasma membrane"/>
    <property type="evidence" value="ECO:0007669"/>
    <property type="project" value="UniProtKB-SubCell"/>
</dbReference>
<feature type="transmembrane region" description="Helical" evidence="11">
    <location>
        <begin position="262"/>
        <end position="283"/>
    </location>
</feature>
<keyword evidence="7 11" id="KW-0472">Membrane</keyword>
<dbReference type="KEGG" id="api:100166910"/>
<evidence type="ECO:0000313" key="13">
    <source>
        <dbReference type="EnsemblMetazoa" id="XP_016660159.1"/>
    </source>
</evidence>
<evidence type="ECO:0000256" key="2">
    <source>
        <dbReference type="ARBA" id="ARBA00007242"/>
    </source>
</evidence>
<name>A0A8R2D3U8_ACYPI</name>
<dbReference type="Proteomes" id="UP000007819">
    <property type="component" value="Chromosome A2"/>
</dbReference>
<evidence type="ECO:0000256" key="4">
    <source>
        <dbReference type="ARBA" id="ARBA00022692"/>
    </source>
</evidence>
<dbReference type="InterPro" id="IPR000337">
    <property type="entry name" value="GPCR_3"/>
</dbReference>
<dbReference type="OrthoDB" id="2129233at2759"/>
<dbReference type="Pfam" id="PF00003">
    <property type="entry name" value="7tm_3"/>
    <property type="match status" value="1"/>
</dbReference>
<keyword evidence="9" id="KW-0325">Glycoprotein</keyword>
<keyword evidence="5 11" id="KW-1133">Transmembrane helix</keyword>
<reference evidence="14" key="1">
    <citation type="submission" date="2010-06" db="EMBL/GenBank/DDBJ databases">
        <authorList>
            <person name="Jiang H."/>
            <person name="Abraham K."/>
            <person name="Ali S."/>
            <person name="Alsbrooks S.L."/>
            <person name="Anim B.N."/>
            <person name="Anosike U.S."/>
            <person name="Attaway T."/>
            <person name="Bandaranaike D.P."/>
            <person name="Battles P.K."/>
            <person name="Bell S.N."/>
            <person name="Bell A.V."/>
            <person name="Beltran B."/>
            <person name="Bickham C."/>
            <person name="Bustamante Y."/>
            <person name="Caleb T."/>
            <person name="Canada A."/>
            <person name="Cardenas V."/>
            <person name="Carter K."/>
            <person name="Chacko J."/>
            <person name="Chandrabose M.N."/>
            <person name="Chavez D."/>
            <person name="Chavez A."/>
            <person name="Chen L."/>
            <person name="Chu H.-S."/>
            <person name="Claassen K.J."/>
            <person name="Cockrell R."/>
            <person name="Collins M."/>
            <person name="Cooper J.A."/>
            <person name="Cree A."/>
            <person name="Curry S.M."/>
            <person name="Da Y."/>
            <person name="Dao M.D."/>
            <person name="Das B."/>
            <person name="Davila M.-L."/>
            <person name="Davy-Carroll L."/>
            <person name="Denson S."/>
            <person name="Dinh H."/>
            <person name="Ebong V.E."/>
            <person name="Edwards J.R."/>
            <person name="Egan A."/>
            <person name="El-Daye J."/>
            <person name="Escobedo L."/>
            <person name="Fernandez S."/>
            <person name="Fernando P.R."/>
            <person name="Flagg N."/>
            <person name="Forbes L.D."/>
            <person name="Fowler R.G."/>
            <person name="Fu Q."/>
            <person name="Gabisi R.A."/>
            <person name="Ganer J."/>
            <person name="Garbino Pronczuk A."/>
            <person name="Garcia R.M."/>
            <person name="Garner T."/>
            <person name="Garrett T.E."/>
            <person name="Gonzalez D.A."/>
            <person name="Hamid H."/>
            <person name="Hawkins E.S."/>
            <person name="Hirani K."/>
            <person name="Hogues M.E."/>
            <person name="Hollins B."/>
            <person name="Hsiao C.-H."/>
            <person name="Jabil R."/>
            <person name="James M.L."/>
            <person name="Jhangiani S.N."/>
            <person name="Johnson B."/>
            <person name="Johnson Q."/>
            <person name="Joshi V."/>
            <person name="Kalu J.B."/>
            <person name="Kam C."/>
            <person name="Kashfia A."/>
            <person name="Keebler J."/>
            <person name="Kisamo H."/>
            <person name="Kovar C.L."/>
            <person name="Lago L.A."/>
            <person name="Lai C.-Y."/>
            <person name="Laidlaw J."/>
            <person name="Lara F."/>
            <person name="Le T.-K."/>
            <person name="Lee S.L."/>
            <person name="Legall F.H."/>
            <person name="Lemon S.J."/>
            <person name="Lewis L.R."/>
            <person name="Li B."/>
            <person name="Liu Y."/>
            <person name="Liu Y.-S."/>
            <person name="Lopez J."/>
            <person name="Lozado R.J."/>
            <person name="Lu J."/>
            <person name="Madu R.C."/>
            <person name="Maheshwari M."/>
            <person name="Maheshwari R."/>
            <person name="Malloy K."/>
            <person name="Martinez E."/>
            <person name="Mathew T."/>
            <person name="Mercado I.C."/>
            <person name="Mercado C."/>
            <person name="Meyer B."/>
            <person name="Montgomery K."/>
            <person name="Morgan M.B."/>
            <person name="Munidasa M."/>
            <person name="Nazareth L.V."/>
            <person name="Nelson J."/>
            <person name="Ng B.M."/>
            <person name="Nguyen N.B."/>
            <person name="Nguyen P.Q."/>
            <person name="Nguyen T."/>
            <person name="Obregon M."/>
            <person name="Okwuonu G.O."/>
            <person name="Onwere C.G."/>
            <person name="Orozco G."/>
            <person name="Parra A."/>
            <person name="Patel S."/>
            <person name="Patil S."/>
            <person name="Perez A."/>
            <person name="Perez Y."/>
            <person name="Pham C."/>
            <person name="Primus E.L."/>
            <person name="Pu L.-L."/>
            <person name="Puazo M."/>
            <person name="Qin X."/>
            <person name="Quiroz J.B."/>
            <person name="Reese J."/>
            <person name="Richards S."/>
            <person name="Rives C.M."/>
            <person name="Robberts R."/>
            <person name="Ruiz S.J."/>
            <person name="Ruiz M.J."/>
            <person name="Santibanez J."/>
            <person name="Schneider B.W."/>
            <person name="Sisson I."/>
            <person name="Smith M."/>
            <person name="Sodergren E."/>
            <person name="Song X.-Z."/>
            <person name="Song B.B."/>
            <person name="Summersgill H."/>
            <person name="Thelus R."/>
            <person name="Thornton R.D."/>
            <person name="Trejos Z.Y."/>
            <person name="Usmani K."/>
            <person name="Vattathil S."/>
            <person name="Villasana D."/>
            <person name="Walker D.L."/>
            <person name="Wang S."/>
            <person name="Wang K."/>
            <person name="White C.S."/>
            <person name="Williams A.C."/>
            <person name="Williamson J."/>
            <person name="Wilson K."/>
            <person name="Woghiren I.O."/>
            <person name="Woodworth J.R."/>
            <person name="Worley K.C."/>
            <person name="Wright R.A."/>
            <person name="Wu W."/>
            <person name="Young L."/>
            <person name="Zhang L."/>
            <person name="Zhang J."/>
            <person name="Zhu Y."/>
            <person name="Muzny D.M."/>
            <person name="Weinstock G."/>
            <person name="Gibbs R.A."/>
        </authorList>
    </citation>
    <scope>NUCLEOTIDE SEQUENCE [LARGE SCALE GENOMIC DNA]</scope>
    <source>
        <strain evidence="14">LSR1</strain>
    </source>
</reference>
<sequence>MCRRGYYFPAPKNLGHPGPSYFNGVIIEEEYEKLMQGKPNNYSQHSMFECLRCAEGCDECIDSSPCIASLNWVLRTIILVLSLVIIGCLPLVVFFTWKYGHLKVVRAASPALLRVIALGAFFIYATMIVMYPKPNVFTCIARVWLREIGFSLTYGALMLKTWRISVIFRVRSAKVVKITDKDLLKRLGLMMAVVGLIMLIRTLVNPPYVIVGRTADNLKTDLCPTGWWDRFFSILEVLFLVWGIRLCIVVRKAPSEFNESRFMSMAIYNEFILSVFLNVSMFFLQSPANPDLQYIIFFCHTQLTVTTLLGFIFASKAYLVMRGEEANDEDGQIKSIKVTGGSRMLSKHTRNSNKANNSTFCGLEESSTDFVLTETDAQEEFAQLFKQLDALKDKNLRLGNRHLAEKISAMQEVSKRVVWSTNIEKKPAVSAVSGYAFTNHHHGCSHPISSSQKSLVVNQNGKKPFMKEVTV</sequence>
<dbReference type="InterPro" id="IPR017978">
    <property type="entry name" value="GPCR_3_C"/>
</dbReference>
<keyword evidence="8" id="KW-0675">Receptor</keyword>
<keyword evidence="4 11" id="KW-0812">Transmembrane</keyword>
<dbReference type="EnsemblMetazoa" id="XM_016804670.2">
    <property type="protein sequence ID" value="XP_016660159.1"/>
    <property type="gene ID" value="LOC100166910"/>
</dbReference>
<feature type="transmembrane region" description="Helical" evidence="11">
    <location>
        <begin position="111"/>
        <end position="131"/>
    </location>
</feature>
<feature type="transmembrane region" description="Helical" evidence="11">
    <location>
        <begin position="77"/>
        <end position="99"/>
    </location>
</feature>
<evidence type="ECO:0000256" key="10">
    <source>
        <dbReference type="ARBA" id="ARBA00023224"/>
    </source>
</evidence>
<comment type="similarity">
    <text evidence="2">Belongs to the G-protein coupled receptor 3 family.</text>
</comment>
<evidence type="ECO:0000256" key="7">
    <source>
        <dbReference type="ARBA" id="ARBA00023136"/>
    </source>
</evidence>
<organism evidence="13 14">
    <name type="scientific">Acyrthosiphon pisum</name>
    <name type="common">Pea aphid</name>
    <dbReference type="NCBI Taxonomy" id="7029"/>
    <lineage>
        <taxon>Eukaryota</taxon>
        <taxon>Metazoa</taxon>
        <taxon>Ecdysozoa</taxon>
        <taxon>Arthropoda</taxon>
        <taxon>Hexapoda</taxon>
        <taxon>Insecta</taxon>
        <taxon>Pterygota</taxon>
        <taxon>Neoptera</taxon>
        <taxon>Paraneoptera</taxon>
        <taxon>Hemiptera</taxon>
        <taxon>Sternorrhyncha</taxon>
        <taxon>Aphidomorpha</taxon>
        <taxon>Aphidoidea</taxon>
        <taxon>Aphididae</taxon>
        <taxon>Macrosiphini</taxon>
        <taxon>Acyrthosiphon</taxon>
    </lineage>
</organism>
<dbReference type="AlphaFoldDB" id="A0A8R2D3U8"/>
<feature type="domain" description="G-protein coupled receptors family 3 profile" evidence="12">
    <location>
        <begin position="74"/>
        <end position="327"/>
    </location>
</feature>
<evidence type="ECO:0000313" key="14">
    <source>
        <dbReference type="Proteomes" id="UP000007819"/>
    </source>
</evidence>
<evidence type="ECO:0000256" key="8">
    <source>
        <dbReference type="ARBA" id="ARBA00023170"/>
    </source>
</evidence>
<accession>A0A8R2D3U8</accession>